<accession>A0A964E1L1</accession>
<dbReference type="Proteomes" id="UP000708298">
    <property type="component" value="Unassembled WGS sequence"/>
</dbReference>
<gene>
    <name evidence="6" type="ORF">ASILVAE211_24475</name>
</gene>
<comment type="caution">
    <text evidence="6">The sequence shown here is derived from an EMBL/GenBank/DDBJ whole genome shotgun (WGS) entry which is preliminary data.</text>
</comment>
<evidence type="ECO:0000256" key="3">
    <source>
        <dbReference type="ARBA" id="ARBA00022801"/>
    </source>
</evidence>
<keyword evidence="7" id="KW-1185">Reference proteome</keyword>
<keyword evidence="3" id="KW-0378">Hydrolase</keyword>
<evidence type="ECO:0000313" key="6">
    <source>
        <dbReference type="EMBL" id="MCB8878354.1"/>
    </source>
</evidence>
<dbReference type="CDD" id="cd07720">
    <property type="entry name" value="OPHC2-like_MBL-fold"/>
    <property type="match status" value="1"/>
</dbReference>
<dbReference type="RefSeq" id="WP_227324001.1">
    <property type="nucleotide sequence ID" value="NZ_JAESVB010000031.1"/>
</dbReference>
<dbReference type="AlphaFoldDB" id="A0A964E1L1"/>
<dbReference type="InterPro" id="IPR036866">
    <property type="entry name" value="RibonucZ/Hydroxyglut_hydro"/>
</dbReference>
<evidence type="ECO:0000256" key="2">
    <source>
        <dbReference type="ARBA" id="ARBA00022723"/>
    </source>
</evidence>
<protein>
    <submittedName>
        <fullName evidence="6">MBL fold metallo-hydrolase</fullName>
    </submittedName>
</protein>
<evidence type="ECO:0000259" key="5">
    <source>
        <dbReference type="SMART" id="SM00849"/>
    </source>
</evidence>
<keyword evidence="2" id="KW-0479">Metal-binding</keyword>
<dbReference type="InterPro" id="IPR051013">
    <property type="entry name" value="MBL_superfamily_lactonases"/>
</dbReference>
<proteinExistence type="inferred from homology"/>
<dbReference type="SUPFAM" id="SSF56281">
    <property type="entry name" value="Metallo-hydrolase/oxidoreductase"/>
    <property type="match status" value="1"/>
</dbReference>
<dbReference type="Pfam" id="PF00753">
    <property type="entry name" value="Lactamase_B"/>
    <property type="match status" value="1"/>
</dbReference>
<dbReference type="EMBL" id="JAESVB010000031">
    <property type="protein sequence ID" value="MCB8878354.1"/>
    <property type="molecule type" value="Genomic_DNA"/>
</dbReference>
<comment type="similarity">
    <text evidence="1">Belongs to the metallo-beta-lactamase superfamily.</text>
</comment>
<name>A0A964E1L1_9PROT</name>
<dbReference type="GO" id="GO:0016787">
    <property type="term" value="F:hydrolase activity"/>
    <property type="evidence" value="ECO:0007669"/>
    <property type="project" value="UniProtKB-KW"/>
</dbReference>
<dbReference type="Gene3D" id="3.60.15.10">
    <property type="entry name" value="Ribonuclease Z/Hydroxyacylglutathione hydrolase-like"/>
    <property type="match status" value="1"/>
</dbReference>
<dbReference type="GO" id="GO:0046872">
    <property type="term" value="F:metal ion binding"/>
    <property type="evidence" value="ECO:0007669"/>
    <property type="project" value="UniProtKB-KW"/>
</dbReference>
<reference evidence="6" key="2">
    <citation type="submission" date="2021-01" db="EMBL/GenBank/DDBJ databases">
        <authorList>
            <person name="Mieszkin S."/>
            <person name="Pouder E."/>
            <person name="Alain K."/>
        </authorList>
    </citation>
    <scope>NUCLEOTIDE SEQUENCE</scope>
    <source>
        <strain evidence="6">HW T2.11</strain>
    </source>
</reference>
<dbReference type="InterPro" id="IPR001279">
    <property type="entry name" value="Metallo-B-lactamas"/>
</dbReference>
<dbReference type="PANTHER" id="PTHR42978">
    <property type="entry name" value="QUORUM-QUENCHING LACTONASE YTNP-RELATED-RELATED"/>
    <property type="match status" value="1"/>
</dbReference>
<keyword evidence="4" id="KW-0862">Zinc</keyword>
<evidence type="ECO:0000313" key="7">
    <source>
        <dbReference type="Proteomes" id="UP000708298"/>
    </source>
</evidence>
<organism evidence="6 7">
    <name type="scientific">Acidisoma silvae</name>
    <dbReference type="NCBI Taxonomy" id="2802396"/>
    <lineage>
        <taxon>Bacteria</taxon>
        <taxon>Pseudomonadati</taxon>
        <taxon>Pseudomonadota</taxon>
        <taxon>Alphaproteobacteria</taxon>
        <taxon>Acetobacterales</taxon>
        <taxon>Acidocellaceae</taxon>
        <taxon>Acidisoma</taxon>
    </lineage>
</organism>
<dbReference type="SMART" id="SM00849">
    <property type="entry name" value="Lactamase_B"/>
    <property type="match status" value="1"/>
</dbReference>
<reference evidence="6" key="1">
    <citation type="journal article" date="2021" name="Microorganisms">
        <title>Acidisoma silvae sp. nov. and Acidisomacellulosilytica sp. nov., Two Acidophilic Bacteria Isolated from Decaying Wood, Hydrolyzing Cellulose and Producing Poly-3-hydroxybutyrate.</title>
        <authorList>
            <person name="Mieszkin S."/>
            <person name="Pouder E."/>
            <person name="Uroz S."/>
            <person name="Simon-Colin C."/>
            <person name="Alain K."/>
        </authorList>
    </citation>
    <scope>NUCLEOTIDE SEQUENCE</scope>
    <source>
        <strain evidence="6">HW T2.11</strain>
    </source>
</reference>
<feature type="domain" description="Metallo-beta-lactamase" evidence="5">
    <location>
        <begin position="53"/>
        <end position="256"/>
    </location>
</feature>
<sequence>MPGVYRHPIGDAMVTVVNDGFLDIPFEILRGAGQDDMRACMQSAFWKKPPRLTVNAFVIETAGRTILVDAGGGSNTIYSMGLLPENLAAAGFKPGDFDTVLLSHIHPDHSNGLLDPDGKAMFPRAELVIHKDDVAFWSDPKLRDKTMPAATPYLDSAQALLTTYRDQIRIAEGGTVAPGITQLPLPGHTPGHSGYRLDSAGESLVIWGDTVHIPEIQIPYPGVTSEFDIDEALAAENRRKIFDLVAAEGVLVAGMHLHLPAFAHVVKKAAGFRLVPESWAVAI</sequence>
<evidence type="ECO:0000256" key="1">
    <source>
        <dbReference type="ARBA" id="ARBA00007749"/>
    </source>
</evidence>
<dbReference type="PANTHER" id="PTHR42978:SF6">
    <property type="entry name" value="QUORUM-QUENCHING LACTONASE YTNP-RELATED"/>
    <property type="match status" value="1"/>
</dbReference>
<evidence type="ECO:0000256" key="4">
    <source>
        <dbReference type="ARBA" id="ARBA00022833"/>
    </source>
</evidence>